<name>A0A7G1KHU1_9NOCA</name>
<dbReference type="Gene3D" id="1.10.10.10">
    <property type="entry name" value="Winged helix-like DNA-binding domain superfamily/Winged helix DNA-binding domain"/>
    <property type="match status" value="1"/>
</dbReference>
<reference evidence="5 6" key="1">
    <citation type="submission" date="2020-08" db="EMBL/GenBank/DDBJ databases">
        <title>Genome Sequencing of Nocardia wallacei strain FMUON74 and assembly.</title>
        <authorList>
            <person name="Toyokawa M."/>
            <person name="Uesaka K."/>
        </authorList>
    </citation>
    <scope>NUCLEOTIDE SEQUENCE [LARGE SCALE GENOMIC DNA]</scope>
    <source>
        <strain evidence="5 6">FMUON74</strain>
    </source>
</reference>
<evidence type="ECO:0000256" key="2">
    <source>
        <dbReference type="ARBA" id="ARBA00023125"/>
    </source>
</evidence>
<dbReference type="RefSeq" id="WP_187687941.1">
    <property type="nucleotide sequence ID" value="NZ_AP023396.1"/>
</dbReference>
<accession>A0A7G1KHU1</accession>
<dbReference type="GeneID" id="80347050"/>
<dbReference type="SUPFAM" id="SSF46894">
    <property type="entry name" value="C-terminal effector domain of the bipartite response regulators"/>
    <property type="match status" value="1"/>
</dbReference>
<dbReference type="KEGG" id="nwl:NWFMUON74_24970"/>
<keyword evidence="1" id="KW-0805">Transcription regulation</keyword>
<dbReference type="Proteomes" id="UP000516173">
    <property type="component" value="Chromosome"/>
</dbReference>
<proteinExistence type="predicted"/>
<organism evidence="5 6">
    <name type="scientific">Nocardia wallacei</name>
    <dbReference type="NCBI Taxonomy" id="480035"/>
    <lineage>
        <taxon>Bacteria</taxon>
        <taxon>Bacillati</taxon>
        <taxon>Actinomycetota</taxon>
        <taxon>Actinomycetes</taxon>
        <taxon>Mycobacteriales</taxon>
        <taxon>Nocardiaceae</taxon>
        <taxon>Nocardia</taxon>
    </lineage>
</organism>
<keyword evidence="2" id="KW-0238">DNA-binding</keyword>
<evidence type="ECO:0000256" key="3">
    <source>
        <dbReference type="ARBA" id="ARBA00023163"/>
    </source>
</evidence>
<dbReference type="SMART" id="SM00421">
    <property type="entry name" value="HTH_LUXR"/>
    <property type="match status" value="1"/>
</dbReference>
<dbReference type="Pfam" id="PF00196">
    <property type="entry name" value="GerE"/>
    <property type="match status" value="1"/>
</dbReference>
<sequence>MRRSRDENADTVRTARYHVLRLVATGHTNGEIGARLGLSNNTVKSYLCTVMQKLQARNRAQAVANARRYGLL</sequence>
<evidence type="ECO:0000256" key="1">
    <source>
        <dbReference type="ARBA" id="ARBA00023015"/>
    </source>
</evidence>
<evidence type="ECO:0000313" key="6">
    <source>
        <dbReference type="Proteomes" id="UP000516173"/>
    </source>
</evidence>
<dbReference type="PROSITE" id="PS50043">
    <property type="entry name" value="HTH_LUXR_2"/>
    <property type="match status" value="1"/>
</dbReference>
<dbReference type="CDD" id="cd06170">
    <property type="entry name" value="LuxR_C_like"/>
    <property type="match status" value="1"/>
</dbReference>
<dbReference type="EMBL" id="AP023396">
    <property type="protein sequence ID" value="BCK54725.1"/>
    <property type="molecule type" value="Genomic_DNA"/>
</dbReference>
<evidence type="ECO:0000259" key="4">
    <source>
        <dbReference type="PROSITE" id="PS50043"/>
    </source>
</evidence>
<keyword evidence="3" id="KW-0804">Transcription</keyword>
<evidence type="ECO:0000313" key="5">
    <source>
        <dbReference type="EMBL" id="BCK54725.1"/>
    </source>
</evidence>
<dbReference type="PANTHER" id="PTHR44688:SF16">
    <property type="entry name" value="DNA-BINDING TRANSCRIPTIONAL ACTIVATOR DEVR_DOSR"/>
    <property type="match status" value="1"/>
</dbReference>
<gene>
    <name evidence="5" type="ORF">NWFMUON74_24970</name>
</gene>
<feature type="domain" description="HTH luxR-type" evidence="4">
    <location>
        <begin position="6"/>
        <end position="70"/>
    </location>
</feature>
<dbReference type="PANTHER" id="PTHR44688">
    <property type="entry name" value="DNA-BINDING TRANSCRIPTIONAL ACTIVATOR DEVR_DOSR"/>
    <property type="match status" value="1"/>
</dbReference>
<protein>
    <recommendedName>
        <fullName evidence="4">HTH luxR-type domain-containing protein</fullName>
    </recommendedName>
</protein>
<dbReference type="InterPro" id="IPR016032">
    <property type="entry name" value="Sig_transdc_resp-reg_C-effctor"/>
</dbReference>
<dbReference type="GO" id="GO:0006355">
    <property type="term" value="P:regulation of DNA-templated transcription"/>
    <property type="evidence" value="ECO:0007669"/>
    <property type="project" value="InterPro"/>
</dbReference>
<keyword evidence="6" id="KW-1185">Reference proteome</keyword>
<dbReference type="PRINTS" id="PR00038">
    <property type="entry name" value="HTHLUXR"/>
</dbReference>
<dbReference type="AlphaFoldDB" id="A0A7G1KHU1"/>
<dbReference type="InterPro" id="IPR036388">
    <property type="entry name" value="WH-like_DNA-bd_sf"/>
</dbReference>
<dbReference type="GO" id="GO:0003677">
    <property type="term" value="F:DNA binding"/>
    <property type="evidence" value="ECO:0007669"/>
    <property type="project" value="UniProtKB-KW"/>
</dbReference>
<dbReference type="InterPro" id="IPR000792">
    <property type="entry name" value="Tscrpt_reg_LuxR_C"/>
</dbReference>